<dbReference type="EMBL" id="AP014685">
    <property type="protein sequence ID" value="BAR61457.1"/>
    <property type="molecule type" value="Genomic_DNA"/>
</dbReference>
<protein>
    <recommendedName>
        <fullName evidence="3">Sulfur globule protein</fullName>
    </recommendedName>
</protein>
<proteinExistence type="predicted"/>
<gene>
    <name evidence="1" type="ORF">NK6_8308</name>
</gene>
<reference evidence="1 2" key="1">
    <citation type="submission" date="2014-11" db="EMBL/GenBank/DDBJ databases">
        <title>Symbiosis island explosion on the genome of extra-slow-growing strains of soybean bradyrhizobia with massive insertion sequences.</title>
        <authorList>
            <person name="Iida T."/>
            <person name="Minamisawa K."/>
        </authorList>
    </citation>
    <scope>NUCLEOTIDE SEQUENCE [LARGE SCALE GENOMIC DNA]</scope>
    <source>
        <strain evidence="1 2">NK6</strain>
    </source>
</reference>
<evidence type="ECO:0000313" key="1">
    <source>
        <dbReference type="EMBL" id="BAR61457.1"/>
    </source>
</evidence>
<sequence length="116" mass="12559">MGLSKPKPDHQADRFGGLSIDAIPRAGSFEEITMLRKLSLAAVAAVALGAALAPTSASAHWHGGGWGWHGGGWHHGYGWGGPRFYAPVSYGYGGCYVRRLVPTPWGPRWRLINRCY</sequence>
<dbReference type="AlphaFoldDB" id="A0A0E4BW75"/>
<evidence type="ECO:0000313" key="2">
    <source>
        <dbReference type="Proteomes" id="UP000063308"/>
    </source>
</evidence>
<organism evidence="1 2">
    <name type="scientific">Bradyrhizobium diazoefficiens</name>
    <dbReference type="NCBI Taxonomy" id="1355477"/>
    <lineage>
        <taxon>Bacteria</taxon>
        <taxon>Pseudomonadati</taxon>
        <taxon>Pseudomonadota</taxon>
        <taxon>Alphaproteobacteria</taxon>
        <taxon>Hyphomicrobiales</taxon>
        <taxon>Nitrobacteraceae</taxon>
        <taxon>Bradyrhizobium</taxon>
    </lineage>
</organism>
<accession>A0A0E4BW75</accession>
<name>A0A0E4BW75_9BRAD</name>
<evidence type="ECO:0008006" key="3">
    <source>
        <dbReference type="Google" id="ProtNLM"/>
    </source>
</evidence>
<dbReference type="Proteomes" id="UP000063308">
    <property type="component" value="Chromosome"/>
</dbReference>